<feature type="domain" description="G-protein coupled receptors family 2 profile 1" evidence="1">
    <location>
        <begin position="1"/>
        <end position="74"/>
    </location>
</feature>
<dbReference type="SUPFAM" id="SSF111418">
    <property type="entry name" value="Hormone receptor domain"/>
    <property type="match status" value="1"/>
</dbReference>
<dbReference type="InterPro" id="IPR036445">
    <property type="entry name" value="GPCR_2_extracell_dom_sf"/>
</dbReference>
<keyword evidence="3" id="KW-1185">Reference proteome</keyword>
<dbReference type="AlphaFoldDB" id="A0AAE1QIH5"/>
<evidence type="ECO:0000313" key="2">
    <source>
        <dbReference type="EMBL" id="KAK4326950.1"/>
    </source>
</evidence>
<dbReference type="GO" id="GO:0004930">
    <property type="term" value="F:G protein-coupled receptor activity"/>
    <property type="evidence" value="ECO:0007669"/>
    <property type="project" value="InterPro"/>
</dbReference>
<name>A0AAE1QIH5_9EUCA</name>
<dbReference type="InterPro" id="IPR001879">
    <property type="entry name" value="GPCR_2_extracellular_dom"/>
</dbReference>
<gene>
    <name evidence="2" type="ORF">Pmani_002553</name>
</gene>
<dbReference type="Proteomes" id="UP001292094">
    <property type="component" value="Unassembled WGS sequence"/>
</dbReference>
<dbReference type="Pfam" id="PF02793">
    <property type="entry name" value="HRM"/>
    <property type="match status" value="1"/>
</dbReference>
<reference evidence="2" key="1">
    <citation type="submission" date="2023-11" db="EMBL/GenBank/DDBJ databases">
        <title>Genome assemblies of two species of porcelain crab, Petrolisthes cinctipes and Petrolisthes manimaculis (Anomura: Porcellanidae).</title>
        <authorList>
            <person name="Angst P."/>
        </authorList>
    </citation>
    <scope>NUCLEOTIDE SEQUENCE</scope>
    <source>
        <strain evidence="2">PB745_02</strain>
        <tissue evidence="2">Gill</tissue>
    </source>
</reference>
<dbReference type="GO" id="GO:0016020">
    <property type="term" value="C:membrane"/>
    <property type="evidence" value="ECO:0007669"/>
    <property type="project" value="InterPro"/>
</dbReference>
<sequence length="192" mass="21114">MCWPPTPADTIITLPCPPVQGINLKQTAYRTCTAEGRWQGKETETEMGAGAGESEGEGDVAAGWTNYTACFTSNVRQLLDQLYSGTQEEAQSHRVPMKTSVMTSPQSTQEHYSANATQALFVKRAMKCKIMVIYMVENWWFKLFSFCDTILNVGVGGLLTRIDTKSRGIIPTSVYDSTGTPVPLLPEPSHVL</sequence>
<organism evidence="2 3">
    <name type="scientific">Petrolisthes manimaculis</name>
    <dbReference type="NCBI Taxonomy" id="1843537"/>
    <lineage>
        <taxon>Eukaryota</taxon>
        <taxon>Metazoa</taxon>
        <taxon>Ecdysozoa</taxon>
        <taxon>Arthropoda</taxon>
        <taxon>Crustacea</taxon>
        <taxon>Multicrustacea</taxon>
        <taxon>Malacostraca</taxon>
        <taxon>Eumalacostraca</taxon>
        <taxon>Eucarida</taxon>
        <taxon>Decapoda</taxon>
        <taxon>Pleocyemata</taxon>
        <taxon>Anomura</taxon>
        <taxon>Galatheoidea</taxon>
        <taxon>Porcellanidae</taxon>
        <taxon>Petrolisthes</taxon>
    </lineage>
</organism>
<comment type="caution">
    <text evidence="2">The sequence shown here is derived from an EMBL/GenBank/DDBJ whole genome shotgun (WGS) entry which is preliminary data.</text>
</comment>
<evidence type="ECO:0000313" key="3">
    <source>
        <dbReference type="Proteomes" id="UP001292094"/>
    </source>
</evidence>
<protein>
    <recommendedName>
        <fullName evidence="1">G-protein coupled receptors family 2 profile 1 domain-containing protein</fullName>
    </recommendedName>
</protein>
<dbReference type="EMBL" id="JAWZYT010000180">
    <property type="protein sequence ID" value="KAK4326950.1"/>
    <property type="molecule type" value="Genomic_DNA"/>
</dbReference>
<accession>A0AAE1QIH5</accession>
<evidence type="ECO:0000259" key="1">
    <source>
        <dbReference type="PROSITE" id="PS50227"/>
    </source>
</evidence>
<dbReference type="PROSITE" id="PS50227">
    <property type="entry name" value="G_PROTEIN_RECEP_F2_3"/>
    <property type="match status" value="1"/>
</dbReference>
<dbReference type="Gene3D" id="4.10.1240.10">
    <property type="entry name" value="GPCR, family 2, extracellular hormone receptor domain"/>
    <property type="match status" value="1"/>
</dbReference>
<proteinExistence type="predicted"/>